<dbReference type="PANTHER" id="PTHR10855">
    <property type="entry name" value="26S PROTEASOME NON-ATPASE REGULATORY SUBUNIT 12/COP9 SIGNALOSOME COMPLEX SUBUNIT 4"/>
    <property type="match status" value="1"/>
</dbReference>
<evidence type="ECO:0000256" key="4">
    <source>
        <dbReference type="ARBA" id="ARBA00014881"/>
    </source>
</evidence>
<evidence type="ECO:0000256" key="5">
    <source>
        <dbReference type="ARBA" id="ARBA00022490"/>
    </source>
</evidence>
<evidence type="ECO:0000259" key="8">
    <source>
        <dbReference type="PROSITE" id="PS50250"/>
    </source>
</evidence>
<dbReference type="Pfam" id="PF01399">
    <property type="entry name" value="PCI"/>
    <property type="match status" value="1"/>
</dbReference>
<evidence type="ECO:0000313" key="10">
    <source>
        <dbReference type="Proteomes" id="UP000033483"/>
    </source>
</evidence>
<dbReference type="Proteomes" id="UP000033483">
    <property type="component" value="Unassembled WGS sequence"/>
</dbReference>
<dbReference type="InterPro" id="IPR054559">
    <property type="entry name" value="PSMD12-CSN4-like_N"/>
</dbReference>
<keyword evidence="6" id="KW-0736">Signalosome</keyword>
<dbReference type="Pfam" id="PF22241">
    <property type="entry name" value="PSMD12-CSN4_N"/>
    <property type="match status" value="1"/>
</dbReference>
<proteinExistence type="inferred from homology"/>
<dbReference type="Gene3D" id="1.10.10.10">
    <property type="entry name" value="Winged helix-like DNA-binding domain superfamily/Winged helix DNA-binding domain"/>
    <property type="match status" value="1"/>
</dbReference>
<evidence type="ECO:0000256" key="1">
    <source>
        <dbReference type="ARBA" id="ARBA00004123"/>
    </source>
</evidence>
<dbReference type="PANTHER" id="PTHR10855:SF2">
    <property type="entry name" value="COP9 SIGNALOSOME COMPLEX SUBUNIT 4"/>
    <property type="match status" value="1"/>
</dbReference>
<sequence>MSVSPQVAAALSAIEAQSSDKPSAYQSLITQLPTLSSSDPAIAVADLSAIADSFLNAQLGGIVATRNVLSFFISALKSVSSTTISIPAARHLLQALDAQPSASSLLAQACEVRTLIAAAHEADEDYALAARILAEIPVDTPQRSLAPADTAAVWIRIVRNYLEVDDVAMADTYLAKLIHIMYTVHDPELRLHYALSSARVLDATRRFPDAAARYLEVSNSPLLDPAERLHTLSMAIKCGILAPAGPERTTLLARLYRDERAAARPEFAMLEKMLLQRFIAADEAAAFSQTLQAHQLALTADGTTVLAKAVVEHNLLSASRVYANMRFDALGELLGLSAEAAEKTAARMIEQARLVGSIDQLQQRLVFEKPEMEAYREKEDEAVLSVKDKGRATVRAKKSLKQWDENIRALSENVETIADGMKNKFPNFVAANLKV</sequence>
<evidence type="ECO:0000256" key="6">
    <source>
        <dbReference type="ARBA" id="ARBA00022790"/>
    </source>
</evidence>
<evidence type="ECO:0000313" key="9">
    <source>
        <dbReference type="EMBL" id="KKA27723.1"/>
    </source>
</evidence>
<reference evidence="9 10" key="1">
    <citation type="submission" date="2015-03" db="EMBL/GenBank/DDBJ databases">
        <authorList>
            <person name="Radwan O."/>
            <person name="Al-Naeli F.A."/>
            <person name="Rendon G.A."/>
            <person name="Fields C."/>
        </authorList>
    </citation>
    <scope>NUCLEOTIDE SEQUENCE [LARGE SCALE GENOMIC DNA]</scope>
    <source>
        <strain evidence="9">CR-DP1</strain>
    </source>
</reference>
<keyword evidence="10" id="KW-1185">Reference proteome</keyword>
<comment type="subcellular location">
    <subcellularLocation>
        <location evidence="2">Cytoplasm</location>
    </subcellularLocation>
    <subcellularLocation>
        <location evidence="1">Nucleus</location>
    </subcellularLocation>
</comment>
<comment type="similarity">
    <text evidence="3">Belongs to the CSN4 family.</text>
</comment>
<accession>A0A0F4ZD02</accession>
<keyword evidence="7" id="KW-0539">Nucleus</keyword>
<dbReference type="OrthoDB" id="295656at2759"/>
<dbReference type="InterPro" id="IPR036388">
    <property type="entry name" value="WH-like_DNA-bd_sf"/>
</dbReference>
<organism evidence="9 10">
    <name type="scientific">Thielaviopsis punctulata</name>
    <dbReference type="NCBI Taxonomy" id="72032"/>
    <lineage>
        <taxon>Eukaryota</taxon>
        <taxon>Fungi</taxon>
        <taxon>Dikarya</taxon>
        <taxon>Ascomycota</taxon>
        <taxon>Pezizomycotina</taxon>
        <taxon>Sordariomycetes</taxon>
        <taxon>Hypocreomycetidae</taxon>
        <taxon>Microascales</taxon>
        <taxon>Ceratocystidaceae</taxon>
        <taxon>Thielaviopsis</taxon>
    </lineage>
</organism>
<evidence type="ECO:0000256" key="7">
    <source>
        <dbReference type="ARBA" id="ARBA00023242"/>
    </source>
</evidence>
<protein>
    <recommendedName>
        <fullName evidence="4">COP9 signalosome complex subunit 4</fullName>
    </recommendedName>
</protein>
<dbReference type="EMBL" id="LAEV01001606">
    <property type="protein sequence ID" value="KKA27723.1"/>
    <property type="molecule type" value="Genomic_DNA"/>
</dbReference>
<keyword evidence="5" id="KW-0963">Cytoplasm</keyword>
<dbReference type="GO" id="GO:0008180">
    <property type="term" value="C:COP9 signalosome"/>
    <property type="evidence" value="ECO:0007669"/>
    <property type="project" value="UniProtKB-KW"/>
</dbReference>
<dbReference type="PROSITE" id="PS50250">
    <property type="entry name" value="PCI"/>
    <property type="match status" value="1"/>
</dbReference>
<comment type="caution">
    <text evidence="9">The sequence shown here is derived from an EMBL/GenBank/DDBJ whole genome shotgun (WGS) entry which is preliminary data.</text>
</comment>
<dbReference type="AlphaFoldDB" id="A0A0F4ZD02"/>
<evidence type="ECO:0000256" key="2">
    <source>
        <dbReference type="ARBA" id="ARBA00004496"/>
    </source>
</evidence>
<dbReference type="InterPro" id="IPR000717">
    <property type="entry name" value="PCI_dom"/>
</dbReference>
<name>A0A0F4ZD02_9PEZI</name>
<dbReference type="InterPro" id="IPR036390">
    <property type="entry name" value="WH_DNA-bd_sf"/>
</dbReference>
<dbReference type="SUPFAM" id="SSF46785">
    <property type="entry name" value="Winged helix' DNA-binding domain"/>
    <property type="match status" value="1"/>
</dbReference>
<evidence type="ECO:0000256" key="3">
    <source>
        <dbReference type="ARBA" id="ARBA00010417"/>
    </source>
</evidence>
<dbReference type="SMART" id="SM00088">
    <property type="entry name" value="PINT"/>
    <property type="match status" value="1"/>
</dbReference>
<dbReference type="InterPro" id="IPR040134">
    <property type="entry name" value="PSMD12/CSN4"/>
</dbReference>
<gene>
    <name evidence="9" type="ORF">TD95_005265</name>
</gene>
<dbReference type="GO" id="GO:0005829">
    <property type="term" value="C:cytosol"/>
    <property type="evidence" value="ECO:0007669"/>
    <property type="project" value="TreeGrafter"/>
</dbReference>
<feature type="domain" description="PCI" evidence="8">
    <location>
        <begin position="203"/>
        <end position="372"/>
    </location>
</feature>